<dbReference type="OrthoDB" id="9805194at2"/>
<keyword evidence="2" id="KW-0378">Hydrolase</keyword>
<dbReference type="AlphaFoldDB" id="A0A6L6YEP2"/>
<evidence type="ECO:0000259" key="6">
    <source>
        <dbReference type="PROSITE" id="PS51193"/>
    </source>
</evidence>
<comment type="similarity">
    <text evidence="4">Belongs to the helicase family. DinG subfamily.</text>
</comment>
<keyword evidence="1" id="KW-0547">Nucleotide-binding</keyword>
<dbReference type="InterPro" id="IPR014001">
    <property type="entry name" value="Helicase_ATP-bd"/>
</dbReference>
<evidence type="ECO:0000256" key="1">
    <source>
        <dbReference type="ARBA" id="ARBA00022741"/>
    </source>
</evidence>
<evidence type="ECO:0000259" key="5">
    <source>
        <dbReference type="PROSITE" id="PS51192"/>
    </source>
</evidence>
<dbReference type="SUPFAM" id="SSF52540">
    <property type="entry name" value="P-loop containing nucleoside triphosphate hydrolases"/>
    <property type="match status" value="2"/>
</dbReference>
<dbReference type="PROSITE" id="PS51193">
    <property type="entry name" value="HELICASE_ATP_BIND_2"/>
    <property type="match status" value="1"/>
</dbReference>
<dbReference type="InterPro" id="IPR014013">
    <property type="entry name" value="Helic_SF1/SF2_ATP-bd_DinG/Rad3"/>
</dbReference>
<evidence type="ECO:0000256" key="2">
    <source>
        <dbReference type="ARBA" id="ARBA00022801"/>
    </source>
</evidence>
<dbReference type="InterPro" id="IPR027417">
    <property type="entry name" value="P-loop_NTPase"/>
</dbReference>
<dbReference type="GO" id="GO:0005524">
    <property type="term" value="F:ATP binding"/>
    <property type="evidence" value="ECO:0007669"/>
    <property type="project" value="UniProtKB-KW"/>
</dbReference>
<dbReference type="InterPro" id="IPR006555">
    <property type="entry name" value="ATP-dep_Helicase_C"/>
</dbReference>
<dbReference type="Gene3D" id="3.40.50.300">
    <property type="entry name" value="P-loop containing nucleotide triphosphate hydrolases"/>
    <property type="match status" value="2"/>
</dbReference>
<gene>
    <name evidence="7" type="ORF">E5987_01410</name>
</gene>
<protein>
    <submittedName>
        <fullName evidence="7">ATP-dependent DNA helicase</fullName>
    </submittedName>
</protein>
<feature type="domain" description="Helicase ATP-binding" evidence="5">
    <location>
        <begin position="40"/>
        <end position="296"/>
    </location>
</feature>
<evidence type="ECO:0000256" key="4">
    <source>
        <dbReference type="ARBA" id="ARBA00038058"/>
    </source>
</evidence>
<keyword evidence="7" id="KW-0347">Helicase</keyword>
<dbReference type="Pfam" id="PF13307">
    <property type="entry name" value="Helicase_C_2"/>
    <property type="match status" value="1"/>
</dbReference>
<dbReference type="GO" id="GO:0006281">
    <property type="term" value="P:DNA repair"/>
    <property type="evidence" value="ECO:0007669"/>
    <property type="project" value="TreeGrafter"/>
</dbReference>
<dbReference type="RefSeq" id="WP_160334299.1">
    <property type="nucleotide sequence ID" value="NZ_WSRP01000003.1"/>
</dbReference>
<dbReference type="PROSITE" id="PS51192">
    <property type="entry name" value="HELICASE_ATP_BIND_1"/>
    <property type="match status" value="1"/>
</dbReference>
<evidence type="ECO:0000313" key="7">
    <source>
        <dbReference type="EMBL" id="MVX55864.1"/>
    </source>
</evidence>
<organism evidence="7 8">
    <name type="scientific">Parasutterella muris</name>
    <dbReference type="NCBI Taxonomy" id="2565572"/>
    <lineage>
        <taxon>Bacteria</taxon>
        <taxon>Pseudomonadati</taxon>
        <taxon>Pseudomonadota</taxon>
        <taxon>Betaproteobacteria</taxon>
        <taxon>Burkholderiales</taxon>
        <taxon>Sutterellaceae</taxon>
        <taxon>Parasutterella</taxon>
    </lineage>
</organism>
<keyword evidence="8" id="KW-1185">Reference proteome</keyword>
<keyword evidence="3" id="KW-0067">ATP-binding</keyword>
<dbReference type="EMBL" id="WSRP01000003">
    <property type="protein sequence ID" value="MVX55864.1"/>
    <property type="molecule type" value="Genomic_DNA"/>
</dbReference>
<accession>A0A6L6YEP2</accession>
<comment type="caution">
    <text evidence="7">The sequence shown here is derived from an EMBL/GenBank/DDBJ whole genome shotgun (WGS) entry which is preliminary data.</text>
</comment>
<evidence type="ECO:0000313" key="8">
    <source>
        <dbReference type="Proteomes" id="UP000472580"/>
    </source>
</evidence>
<dbReference type="SMART" id="SM00491">
    <property type="entry name" value="HELICc2"/>
    <property type="match status" value="1"/>
</dbReference>
<name>A0A6L6YEP2_9BURK</name>
<dbReference type="GO" id="GO:0016818">
    <property type="term" value="F:hydrolase activity, acting on acid anhydrides, in phosphorus-containing anhydrides"/>
    <property type="evidence" value="ECO:0007669"/>
    <property type="project" value="InterPro"/>
</dbReference>
<dbReference type="Proteomes" id="UP000472580">
    <property type="component" value="Unassembled WGS sequence"/>
</dbReference>
<evidence type="ECO:0000256" key="3">
    <source>
        <dbReference type="ARBA" id="ARBA00022840"/>
    </source>
</evidence>
<dbReference type="InterPro" id="IPR045028">
    <property type="entry name" value="DinG/Rad3-like"/>
</dbReference>
<dbReference type="SMART" id="SM00487">
    <property type="entry name" value="DEXDc"/>
    <property type="match status" value="1"/>
</dbReference>
<sequence>MEGQFSKQVEAVFAKDGPLSKATENYVPRASQIEYACSVAEALETGESLVAEAGTGTGKTFAYLVPALLHSGRVLVSTAGKTLQDQLYFKDIPAILKALGMGARIALLKGRANYICKLRLEHACEENAAKSREEVVHLQKIQRFAQQSETGERGDIVDVPEDSGIWPEVTSTADNCLGNKCEHYEDCFVMKAREKAKEADILVINHHLFLSDIALKDNQITDFLPDFDLVVIDEAHQLLNICSDFFAEKLSLSEINSFLKDVLVAAGTLSGEIVVQWKELTKSVDQSMKDLLLTSTNILQDTDKPIAISKFSDARLLVEPMQRLLSSMADLSDALLQSKDASAEAESCYERSAKFVESLQYWTDVFSGKKTDSKVPIIHWFTLRKSTMNFNATPISFSEKLNSARDSQGKPWVLTSATLSMNGNFDHFVEEMGLEDAKTKHWDSPFDYKSQALLYIPDDIPQPGVQDFPDKVAAKIWPFIKENQGRAFVLCTTLRAMETIGKHLRYYAERDDLPLKILVQKEAPKQELLRQFKESGSAVLVGSMSFWEGVDIKGDVLSLVIIDKIPFPPPGDPVFDGKCDFVTAKGEDPFKKISIPQATMHLMQGAGRLIRDHKDLGMLMICDSRLTRRNYGKVIWQSLPDFARTTRMDVAFDFVKEMAAMRKEKS</sequence>
<proteinExistence type="inferred from homology"/>
<dbReference type="PANTHER" id="PTHR11472">
    <property type="entry name" value="DNA REPAIR DEAD HELICASE RAD3/XP-D SUBFAMILY MEMBER"/>
    <property type="match status" value="1"/>
</dbReference>
<dbReference type="GO" id="GO:0003678">
    <property type="term" value="F:DNA helicase activity"/>
    <property type="evidence" value="ECO:0007669"/>
    <property type="project" value="TreeGrafter"/>
</dbReference>
<dbReference type="PANTHER" id="PTHR11472:SF34">
    <property type="entry name" value="REGULATOR OF TELOMERE ELONGATION HELICASE 1"/>
    <property type="match status" value="1"/>
</dbReference>
<reference evidence="7 8" key="1">
    <citation type="submission" date="2019-12" db="EMBL/GenBank/DDBJ databases">
        <title>Microbes associate with the intestines of laboratory mice.</title>
        <authorList>
            <person name="Navarre W."/>
            <person name="Wong E."/>
        </authorList>
    </citation>
    <scope>NUCLEOTIDE SEQUENCE [LARGE SCALE GENOMIC DNA]</scope>
    <source>
        <strain evidence="7 8">NM82_D38</strain>
    </source>
</reference>
<dbReference type="GO" id="GO:0003676">
    <property type="term" value="F:nucleic acid binding"/>
    <property type="evidence" value="ECO:0007669"/>
    <property type="project" value="InterPro"/>
</dbReference>
<feature type="domain" description="Helicase ATP-binding" evidence="6">
    <location>
        <begin position="18"/>
        <end position="291"/>
    </location>
</feature>